<keyword evidence="1" id="KW-0812">Transmembrane</keyword>
<name>A0A2T9YIX4_9FUNG</name>
<reference evidence="3 4" key="1">
    <citation type="journal article" date="2018" name="MBio">
        <title>Comparative Genomics Reveals the Core Gene Toolbox for the Fungus-Insect Symbiosis.</title>
        <authorList>
            <person name="Wang Y."/>
            <person name="Stata M."/>
            <person name="Wang W."/>
            <person name="Stajich J.E."/>
            <person name="White M.M."/>
            <person name="Moncalvo J.M."/>
        </authorList>
    </citation>
    <scope>NUCLEOTIDE SEQUENCE [LARGE SCALE GENOMIC DNA]</scope>
    <source>
        <strain evidence="3 4">SWE-8-4</strain>
    </source>
</reference>
<evidence type="ECO:0000259" key="2">
    <source>
        <dbReference type="PROSITE" id="PS50882"/>
    </source>
</evidence>
<dbReference type="AlphaFoldDB" id="A0A2T9YIX4"/>
<dbReference type="Proteomes" id="UP000245383">
    <property type="component" value="Unassembled WGS sequence"/>
</dbReference>
<dbReference type="InterPro" id="IPR007275">
    <property type="entry name" value="YTH_domain"/>
</dbReference>
<evidence type="ECO:0000313" key="4">
    <source>
        <dbReference type="Proteomes" id="UP000245383"/>
    </source>
</evidence>
<evidence type="ECO:0000313" key="3">
    <source>
        <dbReference type="EMBL" id="PVU92283.1"/>
    </source>
</evidence>
<dbReference type="PROSITE" id="PS50882">
    <property type="entry name" value="YTH"/>
    <property type="match status" value="1"/>
</dbReference>
<sequence length="79" mass="9111">MFNFMGSYVFLIISFLIDFFIIQPRSRREIDLHLINNLWDNSSSNESDRALFARSSTDILLSDFLESSSSNTNLVSLNN</sequence>
<proteinExistence type="predicted"/>
<dbReference type="GO" id="GO:0003723">
    <property type="term" value="F:RNA binding"/>
    <property type="evidence" value="ECO:0007669"/>
    <property type="project" value="InterPro"/>
</dbReference>
<organism evidence="3 4">
    <name type="scientific">Smittium simulii</name>
    <dbReference type="NCBI Taxonomy" id="133385"/>
    <lineage>
        <taxon>Eukaryota</taxon>
        <taxon>Fungi</taxon>
        <taxon>Fungi incertae sedis</taxon>
        <taxon>Zoopagomycota</taxon>
        <taxon>Kickxellomycotina</taxon>
        <taxon>Harpellomycetes</taxon>
        <taxon>Harpellales</taxon>
        <taxon>Legeriomycetaceae</taxon>
        <taxon>Smittium</taxon>
    </lineage>
</organism>
<feature type="transmembrane region" description="Helical" evidence="1">
    <location>
        <begin position="6"/>
        <end position="22"/>
    </location>
</feature>
<protein>
    <recommendedName>
        <fullName evidence="2">YTH domain-containing protein</fullName>
    </recommendedName>
</protein>
<keyword evidence="4" id="KW-1185">Reference proteome</keyword>
<keyword evidence="1" id="KW-1133">Transmembrane helix</keyword>
<gene>
    <name evidence="3" type="ORF">BB561_003938</name>
</gene>
<keyword evidence="1" id="KW-0472">Membrane</keyword>
<dbReference type="EMBL" id="MBFR01000168">
    <property type="protein sequence ID" value="PVU92283.1"/>
    <property type="molecule type" value="Genomic_DNA"/>
</dbReference>
<evidence type="ECO:0000256" key="1">
    <source>
        <dbReference type="SAM" id="Phobius"/>
    </source>
</evidence>
<accession>A0A2T9YIX4</accession>
<comment type="caution">
    <text evidence="3">The sequence shown here is derived from an EMBL/GenBank/DDBJ whole genome shotgun (WGS) entry which is preliminary data.</text>
</comment>
<feature type="domain" description="YTH" evidence="2">
    <location>
        <begin position="17"/>
        <end position="79"/>
    </location>
</feature>